<evidence type="ECO:0000256" key="2">
    <source>
        <dbReference type="ARBA" id="ARBA00011738"/>
    </source>
</evidence>
<accession>A0ABU1IF90</accession>
<dbReference type="PROSITE" id="PS51747">
    <property type="entry name" value="CYT_DCMP_DEAMINASES_2"/>
    <property type="match status" value="1"/>
</dbReference>
<keyword evidence="5 8" id="KW-0378">Hydrolase</keyword>
<dbReference type="PROSITE" id="PS00903">
    <property type="entry name" value="CYT_DCMP_DEAMINASES_1"/>
    <property type="match status" value="1"/>
</dbReference>
<dbReference type="EC" id="3.5.4.33" evidence="8"/>
<dbReference type="InterPro" id="IPR029058">
    <property type="entry name" value="AB_hydrolase_fold"/>
</dbReference>
<evidence type="ECO:0000256" key="7">
    <source>
        <dbReference type="ARBA" id="ARBA00048045"/>
    </source>
</evidence>
<dbReference type="SUPFAM" id="SSF53927">
    <property type="entry name" value="Cytidine deaminase-like"/>
    <property type="match status" value="1"/>
</dbReference>
<dbReference type="InterPro" id="IPR016192">
    <property type="entry name" value="APOBEC/CMP_deaminase_Zn-bd"/>
</dbReference>
<evidence type="ECO:0000313" key="12">
    <source>
        <dbReference type="Proteomes" id="UP001267710"/>
    </source>
</evidence>
<proteinExistence type="inferred from homology"/>
<comment type="similarity">
    <text evidence="1">Belongs to the cytidine and deoxycytidylate deaminase family. ADAT2 subfamily.</text>
</comment>
<evidence type="ECO:0000256" key="8">
    <source>
        <dbReference type="HAMAP-Rule" id="MF_00972"/>
    </source>
</evidence>
<evidence type="ECO:0000259" key="10">
    <source>
        <dbReference type="PROSITE" id="PS51747"/>
    </source>
</evidence>
<comment type="subunit">
    <text evidence="2 8">Homodimer.</text>
</comment>
<keyword evidence="6 8" id="KW-0862">Zinc</keyword>
<dbReference type="RefSeq" id="WP_309830684.1">
    <property type="nucleotide sequence ID" value="NZ_JAVIZX010000001.1"/>
</dbReference>
<comment type="catalytic activity">
    <reaction evidence="7 8">
        <text>adenosine(34) in tRNA + H2O + H(+) = inosine(34) in tRNA + NH4(+)</text>
        <dbReference type="Rhea" id="RHEA:43168"/>
        <dbReference type="Rhea" id="RHEA-COMP:10373"/>
        <dbReference type="Rhea" id="RHEA-COMP:10374"/>
        <dbReference type="ChEBI" id="CHEBI:15377"/>
        <dbReference type="ChEBI" id="CHEBI:15378"/>
        <dbReference type="ChEBI" id="CHEBI:28938"/>
        <dbReference type="ChEBI" id="CHEBI:74411"/>
        <dbReference type="ChEBI" id="CHEBI:82852"/>
        <dbReference type="EC" id="3.5.4.33"/>
    </reaction>
</comment>
<evidence type="ECO:0000256" key="3">
    <source>
        <dbReference type="ARBA" id="ARBA00022694"/>
    </source>
</evidence>
<reference evidence="11 12" key="1">
    <citation type="submission" date="2023-08" db="EMBL/GenBank/DDBJ databases">
        <title>Functional and genomic diversity of the sorghum phyllosphere microbiome.</title>
        <authorList>
            <person name="Shade A."/>
        </authorList>
    </citation>
    <scope>NUCLEOTIDE SEQUENCE [LARGE SCALE GENOMIC DNA]</scope>
    <source>
        <strain evidence="11 12">SORGH_AS_0335</strain>
    </source>
</reference>
<evidence type="ECO:0000313" key="11">
    <source>
        <dbReference type="EMBL" id="MDR6215780.1"/>
    </source>
</evidence>
<dbReference type="CDD" id="cd01285">
    <property type="entry name" value="nucleoside_deaminase"/>
    <property type="match status" value="1"/>
</dbReference>
<feature type="binding site" evidence="8">
    <location>
        <position position="87"/>
    </location>
    <ligand>
        <name>Zn(2+)</name>
        <dbReference type="ChEBI" id="CHEBI:29105"/>
        <note>catalytic</note>
    </ligand>
</feature>
<dbReference type="EMBL" id="JAVIZX010000001">
    <property type="protein sequence ID" value="MDR6215780.1"/>
    <property type="molecule type" value="Genomic_DNA"/>
</dbReference>
<dbReference type="Pfam" id="PF00561">
    <property type="entry name" value="Abhydrolase_1"/>
    <property type="match status" value="1"/>
</dbReference>
<evidence type="ECO:0000256" key="9">
    <source>
        <dbReference type="SAM" id="MobiDB-lite"/>
    </source>
</evidence>
<dbReference type="PANTHER" id="PTHR11079">
    <property type="entry name" value="CYTOSINE DEAMINASE FAMILY MEMBER"/>
    <property type="match status" value="1"/>
</dbReference>
<feature type="region of interest" description="Disordered" evidence="9">
    <location>
        <begin position="453"/>
        <end position="535"/>
    </location>
</feature>
<dbReference type="InterPro" id="IPR016193">
    <property type="entry name" value="Cytidine_deaminase-like"/>
</dbReference>
<dbReference type="Gene3D" id="3.40.50.1820">
    <property type="entry name" value="alpha/beta hydrolase"/>
    <property type="match status" value="1"/>
</dbReference>
<protein>
    <recommendedName>
        <fullName evidence="8">tRNA-specific adenosine deaminase</fullName>
        <ecNumber evidence="8">3.5.4.33</ecNumber>
    </recommendedName>
</protein>
<dbReference type="Pfam" id="PF00383">
    <property type="entry name" value="dCMP_cyt_deam_1"/>
    <property type="match status" value="1"/>
</dbReference>
<dbReference type="InterPro" id="IPR000073">
    <property type="entry name" value="AB_hydrolase_1"/>
</dbReference>
<feature type="compositionally biased region" description="Low complexity" evidence="9">
    <location>
        <begin position="499"/>
        <end position="518"/>
    </location>
</feature>
<dbReference type="Proteomes" id="UP001267710">
    <property type="component" value="Unassembled WGS sequence"/>
</dbReference>
<comment type="caution">
    <text evidence="11">The sequence shown here is derived from an EMBL/GenBank/DDBJ whole genome shotgun (WGS) entry which is preliminary data.</text>
</comment>
<evidence type="ECO:0000256" key="6">
    <source>
        <dbReference type="ARBA" id="ARBA00022833"/>
    </source>
</evidence>
<evidence type="ECO:0000256" key="5">
    <source>
        <dbReference type="ARBA" id="ARBA00022801"/>
    </source>
</evidence>
<evidence type="ECO:0000256" key="1">
    <source>
        <dbReference type="ARBA" id="ARBA00010669"/>
    </source>
</evidence>
<comment type="cofactor">
    <cofactor evidence="8">
        <name>Zn(2+)</name>
        <dbReference type="ChEBI" id="CHEBI:29105"/>
    </cofactor>
    <text evidence="8">Binds 1 zinc ion per subunit.</text>
</comment>
<sequence length="535" mass="56090">MHSLADDDAHWMRLALAQAREAADAGEVPVGAVVVRQGEVIATGRNAPIAGHDPTAHAEIAALRAAAQRLGNYRLDGCTLYVTLEPCAMCSGAMLHARLPRVVYGAADAKTGAAGSVVDLFAEPRLNHHTQLQGGVLAEECGALLAAFFRTRRQQQRAQALAAHPLRDDALRTPDAALAALPGYPWPPHYLSDLPALAGLRLHYLDEGPRDAPRTWLCLHGSPTWSYLYRHMLPVFTAAGDRVLAPDLIGFGRSDKPKKEGAHRLAWHLQVLLDWIERLDAHGLVLVGHGEGTALALALAAAAPQRCSGLLVLDAAALPLEGAGASAPAAAAWQEDLRAVALRKAPAVGALVAAHGPALSAAEAAAYDAPFPDAGYRAGLRALVSDVARQDMGALQEASSAFWQGDWRGKSALAAGERDAVGRHAADVLRQRLHGCPPVCGCCRRGGASCPSRARPSPSGLWNTFAPDAGPGPQPPSGSLPLNSPRSRPPGLNASCPQTTTIPIAATTTARSTSTSTRPRGRCATRRRSAGAWHG</sequence>
<gene>
    <name evidence="8" type="primary">tadA</name>
    <name evidence="11" type="ORF">QE399_003469</name>
</gene>
<feature type="active site" description="Proton donor" evidence="8">
    <location>
        <position position="59"/>
    </location>
</feature>
<feature type="binding site" evidence="8">
    <location>
        <position position="90"/>
    </location>
    <ligand>
        <name>Zn(2+)</name>
        <dbReference type="ChEBI" id="CHEBI:29105"/>
        <note>catalytic</note>
    </ligand>
</feature>
<dbReference type="SUPFAM" id="SSF53474">
    <property type="entry name" value="alpha/beta-Hydrolases"/>
    <property type="match status" value="1"/>
</dbReference>
<keyword evidence="4 8" id="KW-0479">Metal-binding</keyword>
<keyword evidence="3 8" id="KW-0819">tRNA processing</keyword>
<dbReference type="InterPro" id="IPR002125">
    <property type="entry name" value="CMP_dCMP_dom"/>
</dbReference>
<feature type="compositionally biased region" description="Basic residues" evidence="9">
    <location>
        <begin position="519"/>
        <end position="529"/>
    </location>
</feature>
<dbReference type="Gene3D" id="3.40.140.10">
    <property type="entry name" value="Cytidine Deaminase, domain 2"/>
    <property type="match status" value="1"/>
</dbReference>
<dbReference type="PANTHER" id="PTHR11079:SF202">
    <property type="entry name" value="TRNA-SPECIFIC ADENOSINE DEAMINASE"/>
    <property type="match status" value="1"/>
</dbReference>
<organism evidence="11 12">
    <name type="scientific">Paracidovorax wautersii</name>
    <dbReference type="NCBI Taxonomy" id="1177982"/>
    <lineage>
        <taxon>Bacteria</taxon>
        <taxon>Pseudomonadati</taxon>
        <taxon>Pseudomonadota</taxon>
        <taxon>Betaproteobacteria</taxon>
        <taxon>Burkholderiales</taxon>
        <taxon>Comamonadaceae</taxon>
        <taxon>Paracidovorax</taxon>
    </lineage>
</organism>
<dbReference type="HAMAP" id="MF_00972">
    <property type="entry name" value="tRNA_aden_deaminase"/>
    <property type="match status" value="1"/>
</dbReference>
<comment type="function">
    <text evidence="8">Catalyzes the deamination of adenosine to inosine at the wobble position 34 of tRNA(Arg2).</text>
</comment>
<evidence type="ECO:0000256" key="4">
    <source>
        <dbReference type="ARBA" id="ARBA00022723"/>
    </source>
</evidence>
<dbReference type="PRINTS" id="PR00111">
    <property type="entry name" value="ABHYDROLASE"/>
</dbReference>
<dbReference type="NCBIfam" id="NF008113">
    <property type="entry name" value="PRK10860.1"/>
    <property type="match status" value="1"/>
</dbReference>
<feature type="domain" description="CMP/dCMP-type deaminase" evidence="10">
    <location>
        <begin position="6"/>
        <end position="133"/>
    </location>
</feature>
<name>A0ABU1IF90_9BURK</name>
<dbReference type="InterPro" id="IPR000639">
    <property type="entry name" value="Epox_hydrolase-like"/>
</dbReference>
<feature type="compositionally biased region" description="Low complexity" evidence="9">
    <location>
        <begin position="479"/>
        <end position="492"/>
    </location>
</feature>
<feature type="binding site" evidence="8">
    <location>
        <position position="57"/>
    </location>
    <ligand>
        <name>Zn(2+)</name>
        <dbReference type="ChEBI" id="CHEBI:29105"/>
        <note>catalytic</note>
    </ligand>
</feature>
<keyword evidence="12" id="KW-1185">Reference proteome</keyword>
<dbReference type="PRINTS" id="PR00412">
    <property type="entry name" value="EPOXHYDRLASE"/>
</dbReference>
<dbReference type="InterPro" id="IPR028883">
    <property type="entry name" value="tRNA_aden_deaminase"/>
</dbReference>
<dbReference type="GO" id="GO:0052717">
    <property type="term" value="F:tRNA-specific adenosine-34 deaminase activity"/>
    <property type="evidence" value="ECO:0007669"/>
    <property type="project" value="UniProtKB-EC"/>
</dbReference>